<dbReference type="Proteomes" id="UP000235388">
    <property type="component" value="Unassembled WGS sequence"/>
</dbReference>
<evidence type="ECO:0000313" key="2">
    <source>
        <dbReference type="Proteomes" id="UP000235388"/>
    </source>
</evidence>
<dbReference type="AlphaFoldDB" id="A0A2N5UEG0"/>
<dbReference type="PANTHER" id="PTHR33096">
    <property type="entry name" value="CXC2 DOMAIN-CONTAINING PROTEIN"/>
    <property type="match status" value="1"/>
</dbReference>
<name>A0A2N5UEG0_9BASI</name>
<comment type="caution">
    <text evidence="1">The sequence shown here is derived from an EMBL/GenBank/DDBJ whole genome shotgun (WGS) entry which is preliminary data.</text>
</comment>
<proteinExistence type="predicted"/>
<sequence>MKALQDQTPAVKKLVKQFNKPLGEYLEKFHNQKMCNSSVYLLKYKEYSKWPLDHHFWNNGLYFQTKAPWAIEPN</sequence>
<organism evidence="1 2">
    <name type="scientific">Puccinia coronata f. sp. avenae</name>
    <dbReference type="NCBI Taxonomy" id="200324"/>
    <lineage>
        <taxon>Eukaryota</taxon>
        <taxon>Fungi</taxon>
        <taxon>Dikarya</taxon>
        <taxon>Basidiomycota</taxon>
        <taxon>Pucciniomycotina</taxon>
        <taxon>Pucciniomycetes</taxon>
        <taxon>Pucciniales</taxon>
        <taxon>Pucciniaceae</taxon>
        <taxon>Puccinia</taxon>
    </lineage>
</organism>
<dbReference type="STRING" id="200324.A0A2N5UEG0"/>
<protein>
    <submittedName>
        <fullName evidence="1">Uncharacterized protein</fullName>
    </submittedName>
</protein>
<dbReference type="PANTHER" id="PTHR33096:SF1">
    <property type="entry name" value="CXC1-LIKE CYSTEINE CLUSTER ASSOCIATED WITH KDZ TRANSPOSASES DOMAIN-CONTAINING PROTEIN"/>
    <property type="match status" value="1"/>
</dbReference>
<evidence type="ECO:0000313" key="1">
    <source>
        <dbReference type="EMBL" id="PLW36145.1"/>
    </source>
</evidence>
<reference evidence="1 2" key="1">
    <citation type="submission" date="2017-11" db="EMBL/GenBank/DDBJ databases">
        <title>De novo assembly and phasing of dikaryotic genomes from two isolates of Puccinia coronata f. sp. avenae, the causal agent of oat crown rust.</title>
        <authorList>
            <person name="Miller M.E."/>
            <person name="Zhang Y."/>
            <person name="Omidvar V."/>
            <person name="Sperschneider J."/>
            <person name="Schwessinger B."/>
            <person name="Raley C."/>
            <person name="Palmer J.M."/>
            <person name="Garnica D."/>
            <person name="Upadhyaya N."/>
            <person name="Rathjen J."/>
            <person name="Taylor J.M."/>
            <person name="Park R.F."/>
            <person name="Dodds P.N."/>
            <person name="Hirsch C.D."/>
            <person name="Kianian S.F."/>
            <person name="Figueroa M."/>
        </authorList>
    </citation>
    <scope>NUCLEOTIDE SEQUENCE [LARGE SCALE GENOMIC DNA]</scope>
    <source>
        <strain evidence="1">12NC29</strain>
    </source>
</reference>
<accession>A0A2N5UEG0</accession>
<keyword evidence="2" id="KW-1185">Reference proteome</keyword>
<dbReference type="EMBL" id="PGCJ01000244">
    <property type="protein sequence ID" value="PLW36145.1"/>
    <property type="molecule type" value="Genomic_DNA"/>
</dbReference>
<gene>
    <name evidence="1" type="ORF">PCANC_16672</name>
</gene>